<dbReference type="Proteomes" id="UP000237752">
    <property type="component" value="Unassembled WGS sequence"/>
</dbReference>
<dbReference type="PANTHER" id="PTHR48111:SF40">
    <property type="entry name" value="PHOSPHATE REGULON TRANSCRIPTIONAL REGULATORY PROTEIN PHOB"/>
    <property type="match status" value="1"/>
</dbReference>
<feature type="modified residue" description="4-aspartylphosphate" evidence="4">
    <location>
        <position position="58"/>
    </location>
</feature>
<keyword evidence="2" id="KW-0902">Two-component regulatory system</keyword>
<dbReference type="Gene3D" id="3.40.50.2300">
    <property type="match status" value="1"/>
</dbReference>
<proteinExistence type="predicted"/>
<dbReference type="Pfam" id="PF00072">
    <property type="entry name" value="Response_reg"/>
    <property type="match status" value="1"/>
</dbReference>
<evidence type="ECO:0000259" key="5">
    <source>
        <dbReference type="PROSITE" id="PS50110"/>
    </source>
</evidence>
<dbReference type="GO" id="GO:0005829">
    <property type="term" value="C:cytosol"/>
    <property type="evidence" value="ECO:0007669"/>
    <property type="project" value="TreeGrafter"/>
</dbReference>
<accession>A0A2T1A749</accession>
<reference evidence="6 7" key="1">
    <citation type="submission" date="2018-03" db="EMBL/GenBank/DDBJ databases">
        <title>Genomic Encyclopedia of Archaeal and Bacterial Type Strains, Phase II (KMG-II): from individual species to whole genera.</title>
        <authorList>
            <person name="Goeker M."/>
        </authorList>
    </citation>
    <scope>NUCLEOTIDE SEQUENCE [LARGE SCALE GENOMIC DNA]</scope>
    <source>
        <strain evidence="6 7">DSM 100065</strain>
    </source>
</reference>
<evidence type="ECO:0000256" key="4">
    <source>
        <dbReference type="PROSITE-ProRule" id="PRU00169"/>
    </source>
</evidence>
<protein>
    <submittedName>
        <fullName evidence="6">Response regulator receiver domain-containing protein</fullName>
    </submittedName>
</protein>
<dbReference type="GO" id="GO:0000976">
    <property type="term" value="F:transcription cis-regulatory region binding"/>
    <property type="evidence" value="ECO:0007669"/>
    <property type="project" value="TreeGrafter"/>
</dbReference>
<comment type="caution">
    <text evidence="6">The sequence shown here is derived from an EMBL/GenBank/DDBJ whole genome shotgun (WGS) entry which is preliminary data.</text>
</comment>
<dbReference type="SUPFAM" id="SSF52172">
    <property type="entry name" value="CheY-like"/>
    <property type="match status" value="1"/>
</dbReference>
<dbReference type="OrthoDB" id="3197131at2"/>
<dbReference type="PANTHER" id="PTHR48111">
    <property type="entry name" value="REGULATOR OF RPOS"/>
    <property type="match status" value="1"/>
</dbReference>
<evidence type="ECO:0000313" key="6">
    <source>
        <dbReference type="EMBL" id="PRZ44433.1"/>
    </source>
</evidence>
<dbReference type="EMBL" id="PVUE01000001">
    <property type="protein sequence ID" value="PRZ44433.1"/>
    <property type="molecule type" value="Genomic_DNA"/>
</dbReference>
<gene>
    <name evidence="6" type="ORF">CLV47_101559</name>
</gene>
<dbReference type="GO" id="GO:0006355">
    <property type="term" value="P:regulation of DNA-templated transcription"/>
    <property type="evidence" value="ECO:0007669"/>
    <property type="project" value="TreeGrafter"/>
</dbReference>
<keyword evidence="1 4" id="KW-0597">Phosphoprotein</keyword>
<dbReference type="CDD" id="cd17574">
    <property type="entry name" value="REC_OmpR"/>
    <property type="match status" value="1"/>
</dbReference>
<dbReference type="RefSeq" id="WP_106347445.1">
    <property type="nucleotide sequence ID" value="NZ_PVUE01000001.1"/>
</dbReference>
<dbReference type="GO" id="GO:0032993">
    <property type="term" value="C:protein-DNA complex"/>
    <property type="evidence" value="ECO:0007669"/>
    <property type="project" value="TreeGrafter"/>
</dbReference>
<dbReference type="GO" id="GO:0000156">
    <property type="term" value="F:phosphorelay response regulator activity"/>
    <property type="evidence" value="ECO:0007669"/>
    <property type="project" value="TreeGrafter"/>
</dbReference>
<evidence type="ECO:0000313" key="7">
    <source>
        <dbReference type="Proteomes" id="UP000237752"/>
    </source>
</evidence>
<organism evidence="6 7">
    <name type="scientific">Antricoccus suffuscus</name>
    <dbReference type="NCBI Taxonomy" id="1629062"/>
    <lineage>
        <taxon>Bacteria</taxon>
        <taxon>Bacillati</taxon>
        <taxon>Actinomycetota</taxon>
        <taxon>Actinomycetes</taxon>
        <taxon>Geodermatophilales</taxon>
        <taxon>Antricoccaceae</taxon>
        <taxon>Antricoccus</taxon>
    </lineage>
</organism>
<evidence type="ECO:0000256" key="3">
    <source>
        <dbReference type="ARBA" id="ARBA00023125"/>
    </source>
</evidence>
<evidence type="ECO:0000256" key="2">
    <source>
        <dbReference type="ARBA" id="ARBA00023012"/>
    </source>
</evidence>
<dbReference type="PROSITE" id="PS50110">
    <property type="entry name" value="RESPONSE_REGULATORY"/>
    <property type="match status" value="1"/>
</dbReference>
<dbReference type="InterPro" id="IPR001789">
    <property type="entry name" value="Sig_transdc_resp-reg_receiver"/>
</dbReference>
<sequence>MATDNGTLKALVIEDDDDIRRLLEVVLAQAGHDVTSAATGTDGIAQARDSEPSLITLDIGLPDMDGYAVARQLREFYAGHLVMLSARSEPYDAALGLEVGADAYITKPFRPRALRERLAEIMSQDARSSD</sequence>
<dbReference type="InterPro" id="IPR039420">
    <property type="entry name" value="WalR-like"/>
</dbReference>
<feature type="domain" description="Response regulatory" evidence="5">
    <location>
        <begin position="9"/>
        <end position="122"/>
    </location>
</feature>
<dbReference type="SMART" id="SM00448">
    <property type="entry name" value="REC"/>
    <property type="match status" value="1"/>
</dbReference>
<evidence type="ECO:0000256" key="1">
    <source>
        <dbReference type="ARBA" id="ARBA00022553"/>
    </source>
</evidence>
<name>A0A2T1A749_9ACTN</name>
<keyword evidence="7" id="KW-1185">Reference proteome</keyword>
<keyword evidence="3" id="KW-0238">DNA-binding</keyword>
<dbReference type="AlphaFoldDB" id="A0A2T1A749"/>
<dbReference type="InterPro" id="IPR011006">
    <property type="entry name" value="CheY-like_superfamily"/>
</dbReference>